<keyword evidence="6" id="KW-0636">Prenylation</keyword>
<evidence type="ECO:0000256" key="2">
    <source>
        <dbReference type="ARBA" id="ARBA00006270"/>
    </source>
</evidence>
<dbReference type="SMART" id="SM00173">
    <property type="entry name" value="RAS"/>
    <property type="match status" value="1"/>
</dbReference>
<dbReference type="GO" id="GO:0016020">
    <property type="term" value="C:membrane"/>
    <property type="evidence" value="ECO:0007669"/>
    <property type="project" value="UniProtKB-SubCell"/>
</dbReference>
<comment type="subcellular location">
    <subcellularLocation>
        <location evidence="1">Membrane</location>
        <topology evidence="1">Lipid-anchor</topology>
    </subcellularLocation>
</comment>
<dbReference type="InterPro" id="IPR050305">
    <property type="entry name" value="Small_GTPase_Rab"/>
</dbReference>
<feature type="compositionally biased region" description="Basic and acidic residues" evidence="8">
    <location>
        <begin position="142"/>
        <end position="165"/>
    </location>
</feature>
<proteinExistence type="inferred from homology"/>
<dbReference type="Pfam" id="PF00071">
    <property type="entry name" value="Ras"/>
    <property type="match status" value="1"/>
</dbReference>
<evidence type="ECO:0000256" key="6">
    <source>
        <dbReference type="ARBA" id="ARBA00023289"/>
    </source>
</evidence>
<evidence type="ECO:0000256" key="8">
    <source>
        <dbReference type="SAM" id="MobiDB-lite"/>
    </source>
</evidence>
<feature type="region of interest" description="Disordered" evidence="8">
    <location>
        <begin position="97"/>
        <end position="167"/>
    </location>
</feature>
<reference evidence="9" key="1">
    <citation type="submission" date="2021-01" db="EMBL/GenBank/DDBJ databases">
        <title>A chromosome-scale assembly of European eel, Anguilla anguilla.</title>
        <authorList>
            <person name="Henkel C."/>
            <person name="Jong-Raadsen S.A."/>
            <person name="Dufour S."/>
            <person name="Weltzien F.-A."/>
            <person name="Palstra A.P."/>
            <person name="Pelster B."/>
            <person name="Spaink H.P."/>
            <person name="Van Den Thillart G.E."/>
            <person name="Jansen H."/>
            <person name="Zahm M."/>
            <person name="Klopp C."/>
            <person name="Cedric C."/>
            <person name="Louis A."/>
            <person name="Berthelot C."/>
            <person name="Parey E."/>
            <person name="Roest Crollius H."/>
            <person name="Montfort J."/>
            <person name="Robinson-Rechavi M."/>
            <person name="Bucao C."/>
            <person name="Bouchez O."/>
            <person name="Gislard M."/>
            <person name="Lluch J."/>
            <person name="Milhes M."/>
            <person name="Lampietro C."/>
            <person name="Lopez Roques C."/>
            <person name="Donnadieu C."/>
            <person name="Braasch I."/>
            <person name="Desvignes T."/>
            <person name="Postlethwait J."/>
            <person name="Bobe J."/>
            <person name="Guiguen Y."/>
            <person name="Dirks R."/>
        </authorList>
    </citation>
    <scope>NUCLEOTIDE SEQUENCE</scope>
    <source>
        <strain evidence="9">Tag_6206</strain>
        <tissue evidence="9">Liver</tissue>
    </source>
</reference>
<keyword evidence="5" id="KW-0342">GTP-binding</keyword>
<evidence type="ECO:0000256" key="5">
    <source>
        <dbReference type="ARBA" id="ARBA00023134"/>
    </source>
</evidence>
<sequence>MGFILMYDITNEESFNAVQDWSTQIKTYSWDNAQVVLAGNKCDMEEERVVPAASGRMLAEQLGFQFLETSAKENVNVAQTFERLVDIICVQTAENPEADPAVATATPSAKLTDTPAPPSRPAAAVNAPAHTKWPPHRRRPRVCRDADRRRRGDAMRRGSEHERPGRSGATALEIAILSKRERLPYLSITRPLLHAEPTLGEGGAFVLQSRAEQNISLPLPEM</sequence>
<dbReference type="SMART" id="SM00175">
    <property type="entry name" value="RAB"/>
    <property type="match status" value="1"/>
</dbReference>
<evidence type="ECO:0000256" key="4">
    <source>
        <dbReference type="ARBA" id="ARBA00022741"/>
    </source>
</evidence>
<evidence type="ECO:0000256" key="1">
    <source>
        <dbReference type="ARBA" id="ARBA00004635"/>
    </source>
</evidence>
<comment type="similarity">
    <text evidence="2">Belongs to the small GTPase superfamily. Rab family.</text>
</comment>
<dbReference type="EC" id="3.6.5.2" evidence="3"/>
<accession>A0A9D3RS46</accession>
<dbReference type="PANTHER" id="PTHR47980">
    <property type="entry name" value="LD44762P"/>
    <property type="match status" value="1"/>
</dbReference>
<dbReference type="InterPro" id="IPR001806">
    <property type="entry name" value="Small_GTPase"/>
</dbReference>
<dbReference type="AlphaFoldDB" id="A0A9D3RS46"/>
<protein>
    <recommendedName>
        <fullName evidence="3">small monomeric GTPase</fullName>
        <ecNumber evidence="3">3.6.5.2</ecNumber>
    </recommendedName>
</protein>
<keyword evidence="6" id="KW-0449">Lipoprotein</keyword>
<dbReference type="Gene3D" id="3.40.50.300">
    <property type="entry name" value="P-loop containing nucleotide triphosphate hydrolases"/>
    <property type="match status" value="1"/>
</dbReference>
<evidence type="ECO:0000256" key="3">
    <source>
        <dbReference type="ARBA" id="ARBA00011984"/>
    </source>
</evidence>
<dbReference type="PROSITE" id="PS51419">
    <property type="entry name" value="RAB"/>
    <property type="match status" value="1"/>
</dbReference>
<evidence type="ECO:0000313" key="10">
    <source>
        <dbReference type="Proteomes" id="UP001044222"/>
    </source>
</evidence>
<dbReference type="SUPFAM" id="SSF52540">
    <property type="entry name" value="P-loop containing nucleoside triphosphate hydrolases"/>
    <property type="match status" value="1"/>
</dbReference>
<dbReference type="InterPro" id="IPR027417">
    <property type="entry name" value="P-loop_NTPase"/>
</dbReference>
<keyword evidence="10" id="KW-1185">Reference proteome</keyword>
<dbReference type="PRINTS" id="PR00449">
    <property type="entry name" value="RASTRNSFRMNG"/>
</dbReference>
<dbReference type="GO" id="GO:0003925">
    <property type="term" value="F:G protein activity"/>
    <property type="evidence" value="ECO:0007669"/>
    <property type="project" value="UniProtKB-EC"/>
</dbReference>
<evidence type="ECO:0000256" key="7">
    <source>
        <dbReference type="ARBA" id="ARBA00047660"/>
    </source>
</evidence>
<organism evidence="9 10">
    <name type="scientific">Anguilla anguilla</name>
    <name type="common">European freshwater eel</name>
    <name type="synonym">Muraena anguilla</name>
    <dbReference type="NCBI Taxonomy" id="7936"/>
    <lineage>
        <taxon>Eukaryota</taxon>
        <taxon>Metazoa</taxon>
        <taxon>Chordata</taxon>
        <taxon>Craniata</taxon>
        <taxon>Vertebrata</taxon>
        <taxon>Euteleostomi</taxon>
        <taxon>Actinopterygii</taxon>
        <taxon>Neopterygii</taxon>
        <taxon>Teleostei</taxon>
        <taxon>Anguilliformes</taxon>
        <taxon>Anguillidae</taxon>
        <taxon>Anguilla</taxon>
    </lineage>
</organism>
<name>A0A9D3RS46_ANGAN</name>
<dbReference type="PROSITE" id="PS51421">
    <property type="entry name" value="RAS"/>
    <property type="match status" value="1"/>
</dbReference>
<comment type="caution">
    <text evidence="9">The sequence shown here is derived from an EMBL/GenBank/DDBJ whole genome shotgun (WGS) entry which is preliminary data.</text>
</comment>
<comment type="catalytic activity">
    <reaction evidence="7">
        <text>GTP + H2O = GDP + phosphate + H(+)</text>
        <dbReference type="Rhea" id="RHEA:19669"/>
        <dbReference type="ChEBI" id="CHEBI:15377"/>
        <dbReference type="ChEBI" id="CHEBI:15378"/>
        <dbReference type="ChEBI" id="CHEBI:37565"/>
        <dbReference type="ChEBI" id="CHEBI:43474"/>
        <dbReference type="ChEBI" id="CHEBI:58189"/>
        <dbReference type="EC" id="3.6.5.2"/>
    </reaction>
    <physiologicalReaction direction="left-to-right" evidence="7">
        <dbReference type="Rhea" id="RHEA:19670"/>
    </physiologicalReaction>
</comment>
<dbReference type="GO" id="GO:0005525">
    <property type="term" value="F:GTP binding"/>
    <property type="evidence" value="ECO:0007669"/>
    <property type="project" value="UniProtKB-KW"/>
</dbReference>
<gene>
    <name evidence="9" type="ORF">ANANG_G00198280</name>
</gene>
<dbReference type="EMBL" id="JAFIRN010000010">
    <property type="protein sequence ID" value="KAG5841319.1"/>
    <property type="molecule type" value="Genomic_DNA"/>
</dbReference>
<dbReference type="Proteomes" id="UP001044222">
    <property type="component" value="Chromosome 10"/>
</dbReference>
<keyword evidence="4" id="KW-0547">Nucleotide-binding</keyword>
<evidence type="ECO:0000313" key="9">
    <source>
        <dbReference type="EMBL" id="KAG5841319.1"/>
    </source>
</evidence>